<comment type="subcellular location">
    <subcellularLocation>
        <location evidence="1">Cytoplasm</location>
    </subcellularLocation>
</comment>
<dbReference type="AlphaFoldDB" id="A0A0K2S174"/>
<sequence length="350" mass="38228">MSTHSTSYDTQGIPRLPALPTQALRLLKTTHRSPKVTAMGGGHGLYGSLSALRHVTPDLTAVVTVADDGGSSGRLREEMGILPPGDLRMALSALCDDTDWGRTWRDVMQHRFSAPEGYEGEFPLDYHALGNLLIATLWQLLDDPVAGLDWAGALLNARGRVLPMALDPMVIYGTVLREHNGGGIERVKVVGQVNLSKEERVHDIGLTPENARPCPEALSAIEESDWIVLGPGSWRTSVLPHLLLDAQREAIIRTEARRCVVMNLSDDKETVGFTPATHLDLLRQYAPKLHLDAVIADADMQADHRSELEREASAMGAKVVWAHLRSSSQPNVHDPLKLAAAYNEAFELSS</sequence>
<evidence type="ECO:0000313" key="3">
    <source>
        <dbReference type="Proteomes" id="UP000066203"/>
    </source>
</evidence>
<evidence type="ECO:0000256" key="1">
    <source>
        <dbReference type="HAMAP-Rule" id="MF_00973"/>
    </source>
</evidence>
<dbReference type="HAMAP" id="MF_00973">
    <property type="entry name" value="Gluconeogen_factor"/>
    <property type="match status" value="1"/>
</dbReference>
<dbReference type="CDD" id="cd07187">
    <property type="entry name" value="YvcK_like"/>
    <property type="match status" value="1"/>
</dbReference>
<dbReference type="GO" id="GO:0008360">
    <property type="term" value="P:regulation of cell shape"/>
    <property type="evidence" value="ECO:0007669"/>
    <property type="project" value="UniProtKB-UniRule"/>
</dbReference>
<dbReference type="PANTHER" id="PTHR30135:SF3">
    <property type="entry name" value="GLUCONEOGENESIS FACTOR-RELATED"/>
    <property type="match status" value="1"/>
</dbReference>
<dbReference type="RefSeq" id="WP_012903503.1">
    <property type="nucleotide sequence ID" value="NZ_AP014938.1"/>
</dbReference>
<organism evidence="2">
    <name type="scientific">Rothia mucilaginosa</name>
    <dbReference type="NCBI Taxonomy" id="43675"/>
    <lineage>
        <taxon>Bacteria</taxon>
        <taxon>Bacillati</taxon>
        <taxon>Actinomycetota</taxon>
        <taxon>Actinomycetes</taxon>
        <taxon>Micrococcales</taxon>
        <taxon>Micrococcaceae</taxon>
        <taxon>Rothia</taxon>
    </lineage>
</organism>
<dbReference type="Gene3D" id="3.40.50.10680">
    <property type="entry name" value="CofD-like domains"/>
    <property type="match status" value="1"/>
</dbReference>
<dbReference type="InterPro" id="IPR010119">
    <property type="entry name" value="Gluconeogen_factor"/>
</dbReference>
<proteinExistence type="inferred from homology"/>
<name>A0A0K2S174_9MICC</name>
<dbReference type="OMA" id="LCGDDDW"/>
<dbReference type="EMBL" id="AP014938">
    <property type="protein sequence ID" value="BAS20871.1"/>
    <property type="molecule type" value="Genomic_DNA"/>
</dbReference>
<dbReference type="Pfam" id="PF01933">
    <property type="entry name" value="CofD"/>
    <property type="match status" value="1"/>
</dbReference>
<accession>A0A0K2S174</accession>
<gene>
    <name evidence="2" type="ORF">RM6536_1624</name>
</gene>
<comment type="similarity">
    <text evidence="1">Belongs to the gluconeogenesis factor family.</text>
</comment>
<comment type="function">
    <text evidence="1">Required for morphogenesis under gluconeogenic growth conditions.</text>
</comment>
<dbReference type="SUPFAM" id="SSF142338">
    <property type="entry name" value="CofD-like"/>
    <property type="match status" value="1"/>
</dbReference>
<keyword evidence="2" id="KW-0808">Transferase</keyword>
<dbReference type="NCBIfam" id="TIGR01826">
    <property type="entry name" value="CofD_related"/>
    <property type="match status" value="1"/>
</dbReference>
<dbReference type="GO" id="GO:0043743">
    <property type="term" value="F:LPPG:FO 2-phospho-L-lactate transferase activity"/>
    <property type="evidence" value="ECO:0007669"/>
    <property type="project" value="InterPro"/>
</dbReference>
<dbReference type="InterPro" id="IPR002882">
    <property type="entry name" value="CofD"/>
</dbReference>
<keyword evidence="1" id="KW-0963">Cytoplasm</keyword>
<dbReference type="GO" id="GO:0005737">
    <property type="term" value="C:cytoplasm"/>
    <property type="evidence" value="ECO:0007669"/>
    <property type="project" value="UniProtKB-SubCell"/>
</dbReference>
<dbReference type="InterPro" id="IPR038136">
    <property type="entry name" value="CofD-like_dom_sf"/>
</dbReference>
<evidence type="ECO:0000313" key="2">
    <source>
        <dbReference type="EMBL" id="BAS20871.1"/>
    </source>
</evidence>
<reference evidence="3" key="1">
    <citation type="submission" date="2015-08" db="EMBL/GenBank/DDBJ databases">
        <title>Complete genome sequence of Rothia mucilaginosa strain NUM-Rm6536.</title>
        <authorList>
            <person name="Nambu T."/>
        </authorList>
    </citation>
    <scope>NUCLEOTIDE SEQUENCE [LARGE SCALE GENOMIC DNA]</scope>
    <source>
        <strain evidence="3">NUM-Rm6536</strain>
    </source>
</reference>
<dbReference type="PANTHER" id="PTHR30135">
    <property type="entry name" value="UNCHARACTERIZED PROTEIN YVCK-RELATED"/>
    <property type="match status" value="1"/>
</dbReference>
<dbReference type="Proteomes" id="UP000066203">
    <property type="component" value="Chromosome"/>
</dbReference>
<protein>
    <recommendedName>
        <fullName evidence="1">Putative gluconeogenesis factor</fullName>
    </recommendedName>
</protein>
<dbReference type="PATRIC" id="fig|43675.28.peg.1662"/>